<evidence type="ECO:0008006" key="5">
    <source>
        <dbReference type="Google" id="ProtNLM"/>
    </source>
</evidence>
<dbReference type="Proteomes" id="UP001218362">
    <property type="component" value="Chromosome"/>
</dbReference>
<evidence type="ECO:0000256" key="2">
    <source>
        <dbReference type="SAM" id="MobiDB-lite"/>
    </source>
</evidence>
<feature type="coiled-coil region" evidence="1">
    <location>
        <begin position="108"/>
        <end position="146"/>
    </location>
</feature>
<sequence length="174" mass="19159">MAKLKVFRTPIGFHDAYVAAPSRKAALSAWGSDADLFARGVAEEVIEPELTAEPLADPGKVIRRSRGTAAEQIAALPKAKPRRAAKLVPSEPKAPRRRPVPKPDRGALDQAEAALRRAEAQHAAELRKLADELAALQRRRREIEAGHIRETERLKRELDGARGAYERALRGWNG</sequence>
<name>A0AAJ6BPH6_9SPHN</name>
<accession>A0AAJ6BPH6</accession>
<protein>
    <recommendedName>
        <fullName evidence="5">Cell envelope biogenesis protein TolA</fullName>
    </recommendedName>
</protein>
<dbReference type="KEGG" id="acob:P0Y56_16965"/>
<dbReference type="EMBL" id="CP119316">
    <property type="protein sequence ID" value="WEK46673.1"/>
    <property type="molecule type" value="Genomic_DNA"/>
</dbReference>
<gene>
    <name evidence="3" type="ORF">P0Y56_16965</name>
</gene>
<evidence type="ECO:0000313" key="3">
    <source>
        <dbReference type="EMBL" id="WEK46673.1"/>
    </source>
</evidence>
<organism evidence="3 4">
    <name type="scientific">Candidatus Andeanibacterium colombiense</name>
    <dbReference type="NCBI Taxonomy" id="3121345"/>
    <lineage>
        <taxon>Bacteria</taxon>
        <taxon>Pseudomonadati</taxon>
        <taxon>Pseudomonadota</taxon>
        <taxon>Alphaproteobacteria</taxon>
        <taxon>Sphingomonadales</taxon>
        <taxon>Sphingomonadaceae</taxon>
        <taxon>Candidatus Andeanibacterium</taxon>
    </lineage>
</organism>
<keyword evidence="1" id="KW-0175">Coiled coil</keyword>
<proteinExistence type="predicted"/>
<evidence type="ECO:0000313" key="4">
    <source>
        <dbReference type="Proteomes" id="UP001218362"/>
    </source>
</evidence>
<dbReference type="AlphaFoldDB" id="A0AAJ6BPH6"/>
<feature type="region of interest" description="Disordered" evidence="2">
    <location>
        <begin position="77"/>
        <end position="107"/>
    </location>
</feature>
<evidence type="ECO:0000256" key="1">
    <source>
        <dbReference type="SAM" id="Coils"/>
    </source>
</evidence>
<reference evidence="3" key="1">
    <citation type="submission" date="2023-03" db="EMBL/GenBank/DDBJ databases">
        <title>Andean soil-derived lignocellulolytic bacterial consortium as a source of novel taxa and putative plastic-active enzymes.</title>
        <authorList>
            <person name="Diaz-Garcia L."/>
            <person name="Chuvochina M."/>
            <person name="Feuerriegel G."/>
            <person name="Bunk B."/>
            <person name="Sproer C."/>
            <person name="Streit W.R."/>
            <person name="Rodriguez L.M."/>
            <person name="Overmann J."/>
            <person name="Jimenez D.J."/>
        </authorList>
    </citation>
    <scope>NUCLEOTIDE SEQUENCE</scope>
    <source>
        <strain evidence="3">MAG 26</strain>
    </source>
</reference>